<dbReference type="Proteomes" id="UP000280819">
    <property type="component" value="Unassembled WGS sequence"/>
</dbReference>
<dbReference type="EMBL" id="RQZG01000002">
    <property type="protein sequence ID" value="RRD06604.1"/>
    <property type="molecule type" value="Genomic_DNA"/>
</dbReference>
<evidence type="ECO:0000256" key="3">
    <source>
        <dbReference type="ARBA" id="ARBA00022777"/>
    </source>
</evidence>
<comment type="similarity">
    <text evidence="1">Belongs to the glycerate kinase type-1 family.</text>
</comment>
<dbReference type="PANTHER" id="PTHR21599:SF0">
    <property type="entry name" value="GLYCERATE KINASE"/>
    <property type="match status" value="1"/>
</dbReference>
<dbReference type="Pfam" id="PF02595">
    <property type="entry name" value="Gly_kinase"/>
    <property type="match status" value="1"/>
</dbReference>
<dbReference type="GO" id="GO:0008887">
    <property type="term" value="F:glycerate kinase activity"/>
    <property type="evidence" value="ECO:0007669"/>
    <property type="project" value="InterPro"/>
</dbReference>
<dbReference type="Gene3D" id="3.90.1510.10">
    <property type="entry name" value="Glycerate kinase, domain 2"/>
    <property type="match status" value="1"/>
</dbReference>
<dbReference type="PANTHER" id="PTHR21599">
    <property type="entry name" value="GLYCERATE KINASE"/>
    <property type="match status" value="1"/>
</dbReference>
<dbReference type="RefSeq" id="WP_124842770.1">
    <property type="nucleotide sequence ID" value="NZ_RQZG01000002.1"/>
</dbReference>
<dbReference type="InterPro" id="IPR018193">
    <property type="entry name" value="Glyc_kinase_flavodox-like_fold"/>
</dbReference>
<proteinExistence type="inferred from homology"/>
<dbReference type="GO" id="GO:0031388">
    <property type="term" value="P:organic acid phosphorylation"/>
    <property type="evidence" value="ECO:0007669"/>
    <property type="project" value="InterPro"/>
</dbReference>
<keyword evidence="2" id="KW-0808">Transferase</keyword>
<accession>A0A3P1TB17</accession>
<evidence type="ECO:0000256" key="2">
    <source>
        <dbReference type="ARBA" id="ARBA00022679"/>
    </source>
</evidence>
<dbReference type="Gene3D" id="3.40.50.10350">
    <property type="entry name" value="Glycerate kinase, domain 1"/>
    <property type="match status" value="1"/>
</dbReference>
<gene>
    <name evidence="4" type="ORF">EII34_02970</name>
</gene>
<dbReference type="SUPFAM" id="SSF110738">
    <property type="entry name" value="Glycerate kinase I"/>
    <property type="match status" value="1"/>
</dbReference>
<dbReference type="AlphaFoldDB" id="A0A3P1TB17"/>
<evidence type="ECO:0000313" key="4">
    <source>
        <dbReference type="EMBL" id="RRD06604.1"/>
    </source>
</evidence>
<dbReference type="InterPro" id="IPR018197">
    <property type="entry name" value="Glycerate_kinase_RE-like"/>
</dbReference>
<protein>
    <recommendedName>
        <fullName evidence="6">Glycerate kinase</fullName>
    </recommendedName>
</protein>
<dbReference type="InterPro" id="IPR004381">
    <property type="entry name" value="Glycerate_kinase"/>
</dbReference>
<keyword evidence="3" id="KW-0418">Kinase</keyword>
<comment type="caution">
    <text evidence="4">The sequence shown here is derived from an EMBL/GenBank/DDBJ whole genome shotgun (WGS) entry which is preliminary data.</text>
</comment>
<dbReference type="OrthoDB" id="3733540at2"/>
<dbReference type="InterPro" id="IPR036129">
    <property type="entry name" value="Glycerate_kinase_sf"/>
</dbReference>
<evidence type="ECO:0008006" key="6">
    <source>
        <dbReference type="Google" id="ProtNLM"/>
    </source>
</evidence>
<evidence type="ECO:0000313" key="5">
    <source>
        <dbReference type="Proteomes" id="UP000280819"/>
    </source>
</evidence>
<sequence>MKVLVATDRIGRLSPAEASDVVAAAFARQGADVAVAPVATQGPDLSAAIGRFAPRARVARPAGLGHLLDAIRSGAEYLDLTGLPIPTLPELESLPLLELTAAPVAVVAAEYATLPLTGLTGALAEQGRRGDRDLAEVVAEDTRATGWLDRIGVVDGPGTGALGGLGAWLRGCGISVSTGVQVVAEGYDLPRLAGLADLVVTGADTLDFHTRGGEVVRAVTGIAGEALSPVVVICGRNFVSARELRHTGIEEAHAVRAGLDESPVRDRELEELAARVATTWQW</sequence>
<reference evidence="4 5" key="1">
    <citation type="submission" date="2018-11" db="EMBL/GenBank/DDBJ databases">
        <title>Genomes From Bacteria Associated with the Canine Oral Cavity: a Test Case for Automated Genome-Based Taxonomic Assignment.</title>
        <authorList>
            <person name="Coil D.A."/>
            <person name="Jospin G."/>
            <person name="Darling A.E."/>
            <person name="Wallis C."/>
            <person name="Davis I.J."/>
            <person name="Harris S."/>
            <person name="Eisen J.A."/>
            <person name="Holcombe L.J."/>
            <person name="O'Flynn C."/>
        </authorList>
    </citation>
    <scope>NUCLEOTIDE SEQUENCE [LARGE SCALE GENOMIC DNA]</scope>
    <source>
        <strain evidence="4 5">OH887_COT-365</strain>
    </source>
</reference>
<evidence type="ECO:0000256" key="1">
    <source>
        <dbReference type="ARBA" id="ARBA00006284"/>
    </source>
</evidence>
<organism evidence="4 5">
    <name type="scientific">Arachnia propionica</name>
    <dbReference type="NCBI Taxonomy" id="1750"/>
    <lineage>
        <taxon>Bacteria</taxon>
        <taxon>Bacillati</taxon>
        <taxon>Actinomycetota</taxon>
        <taxon>Actinomycetes</taxon>
        <taxon>Propionibacteriales</taxon>
        <taxon>Propionibacteriaceae</taxon>
        <taxon>Arachnia</taxon>
    </lineage>
</organism>
<name>A0A3P1TB17_9ACTN</name>